<organism evidence="2 3">
    <name type="scientific">Spiribacter salinus</name>
    <dbReference type="NCBI Taxonomy" id="1335746"/>
    <lineage>
        <taxon>Bacteria</taxon>
        <taxon>Pseudomonadati</taxon>
        <taxon>Pseudomonadota</taxon>
        <taxon>Gammaproteobacteria</taxon>
        <taxon>Chromatiales</taxon>
        <taxon>Ectothiorhodospiraceae</taxon>
        <taxon>Spiribacter</taxon>
    </lineage>
</organism>
<keyword evidence="1" id="KW-1133">Transmembrane helix</keyword>
<dbReference type="EMBL" id="VIFK01000051">
    <property type="protein sequence ID" value="TQE99594.1"/>
    <property type="molecule type" value="Genomic_DNA"/>
</dbReference>
<dbReference type="Pfam" id="PF07963">
    <property type="entry name" value="N_methyl"/>
    <property type="match status" value="1"/>
</dbReference>
<comment type="caution">
    <text evidence="2">The sequence shown here is derived from an EMBL/GenBank/DDBJ whole genome shotgun (WGS) entry which is preliminary data.</text>
</comment>
<proteinExistence type="predicted"/>
<dbReference type="AlphaFoldDB" id="A0A540VS60"/>
<feature type="transmembrane region" description="Helical" evidence="1">
    <location>
        <begin position="20"/>
        <end position="41"/>
    </location>
</feature>
<keyword evidence="1" id="KW-0812">Transmembrane</keyword>
<reference evidence="2 3" key="1">
    <citation type="submission" date="2019-06" db="EMBL/GenBank/DDBJ databases">
        <title>Metagenome assembled Genome of Spiribacter salinus SL48-SHIP from the microbial mat of Salt Lake 48 (Novosibirsk region, Russia).</title>
        <authorList>
            <person name="Shipova A."/>
            <person name="Rozanov A.S."/>
            <person name="Bryanskaya A.V."/>
            <person name="Peltek S.E."/>
        </authorList>
    </citation>
    <scope>NUCLEOTIDE SEQUENCE [LARGE SCALE GENOMIC DNA]</scope>
    <source>
        <strain evidence="2">SL48-SHIP-2</strain>
    </source>
</reference>
<dbReference type="NCBIfam" id="TIGR02532">
    <property type="entry name" value="IV_pilin_GFxxxE"/>
    <property type="match status" value="1"/>
</dbReference>
<sequence length="214" mass="23716">MSPGISSSCRERGVTLVELLVALVLLSFVMSAVYGALRMGLRSWEAVQLRSGENAEARVVRNLLRRQLDTLVPLELADTTPDQRLAFAGDRAGFSFVGAWSHPARSGGLHLIEVGRGSGSSSGLFLRLRPSALHETDWRRAGTEVLERQLLQSRDVARFAYFGKPRDNARAAWYDRWDDAAKRYPQLIRIEAADGWPQLLLPVRIAGFAAGDEQ</sequence>
<gene>
    <name evidence="2" type="ORF">FKY71_07860</name>
</gene>
<evidence type="ECO:0000313" key="3">
    <source>
        <dbReference type="Proteomes" id="UP000315400"/>
    </source>
</evidence>
<evidence type="ECO:0000313" key="2">
    <source>
        <dbReference type="EMBL" id="TQE99594.1"/>
    </source>
</evidence>
<dbReference type="Proteomes" id="UP000315400">
    <property type="component" value="Unassembled WGS sequence"/>
</dbReference>
<evidence type="ECO:0000256" key="1">
    <source>
        <dbReference type="SAM" id="Phobius"/>
    </source>
</evidence>
<dbReference type="InterPro" id="IPR012902">
    <property type="entry name" value="N_methyl_site"/>
</dbReference>
<name>A0A540VS60_9GAMM</name>
<accession>A0A540VS60</accession>
<keyword evidence="1" id="KW-0472">Membrane</keyword>
<dbReference type="PROSITE" id="PS00409">
    <property type="entry name" value="PROKAR_NTER_METHYL"/>
    <property type="match status" value="1"/>
</dbReference>
<protein>
    <submittedName>
        <fullName evidence="2">Prepilin-type N-terminal cleavage/methylation domain-containing protein</fullName>
    </submittedName>
</protein>